<dbReference type="PROSITE" id="PS00798">
    <property type="entry name" value="ALDOKETO_REDUCTASE_1"/>
    <property type="match status" value="1"/>
</dbReference>
<dbReference type="InterPro" id="IPR036812">
    <property type="entry name" value="NAD(P)_OxRdtase_dom_sf"/>
</dbReference>
<dbReference type="InterPro" id="IPR023210">
    <property type="entry name" value="NADP_OxRdtase_dom"/>
</dbReference>
<evidence type="ECO:0000313" key="6">
    <source>
        <dbReference type="Proteomes" id="UP000076858"/>
    </source>
</evidence>
<evidence type="ECO:0000313" key="5">
    <source>
        <dbReference type="EMBL" id="KZS15813.1"/>
    </source>
</evidence>
<dbReference type="AlphaFoldDB" id="A0A164Z0S1"/>
<accession>A0A164Z0S1</accession>
<name>A0A164Z0S1_9CRUS</name>
<dbReference type="InterPro" id="IPR018170">
    <property type="entry name" value="Aldo/ket_reductase_CS"/>
</dbReference>
<dbReference type="InterPro" id="IPR020471">
    <property type="entry name" value="AKR"/>
</dbReference>
<evidence type="ECO:0000256" key="1">
    <source>
        <dbReference type="PIRSR" id="PIRSR000097-1"/>
    </source>
</evidence>
<keyword evidence="6" id="KW-1185">Reference proteome</keyword>
<dbReference type="PANTHER" id="PTHR11732">
    <property type="entry name" value="ALDO/KETO REDUCTASE"/>
    <property type="match status" value="1"/>
</dbReference>
<organism evidence="5 6">
    <name type="scientific">Daphnia magna</name>
    <dbReference type="NCBI Taxonomy" id="35525"/>
    <lineage>
        <taxon>Eukaryota</taxon>
        <taxon>Metazoa</taxon>
        <taxon>Ecdysozoa</taxon>
        <taxon>Arthropoda</taxon>
        <taxon>Crustacea</taxon>
        <taxon>Branchiopoda</taxon>
        <taxon>Diplostraca</taxon>
        <taxon>Cladocera</taxon>
        <taxon>Anomopoda</taxon>
        <taxon>Daphniidae</taxon>
        <taxon>Daphnia</taxon>
    </lineage>
</organism>
<dbReference type="Gene3D" id="3.20.20.100">
    <property type="entry name" value="NADP-dependent oxidoreductase domain"/>
    <property type="match status" value="1"/>
</dbReference>
<dbReference type="FunFam" id="3.20.20.100:FF:000023">
    <property type="entry name" value="aldose reductase"/>
    <property type="match status" value="1"/>
</dbReference>
<dbReference type="EMBL" id="LRGB01000848">
    <property type="protein sequence ID" value="KZS15813.1"/>
    <property type="molecule type" value="Genomic_DNA"/>
</dbReference>
<dbReference type="PRINTS" id="PR00069">
    <property type="entry name" value="ALDKETRDTASE"/>
</dbReference>
<dbReference type="PIRSF" id="PIRSF000097">
    <property type="entry name" value="AKR"/>
    <property type="match status" value="1"/>
</dbReference>
<dbReference type="SUPFAM" id="SSF51430">
    <property type="entry name" value="NAD(P)-linked oxidoreductase"/>
    <property type="match status" value="1"/>
</dbReference>
<feature type="site" description="Lowers pKa of active site Tyr" evidence="3">
    <location>
        <position position="81"/>
    </location>
</feature>
<protein>
    <submittedName>
        <fullName evidence="5">1,5-anhydro-D-fructose reductase</fullName>
    </submittedName>
</protein>
<comment type="caution">
    <text evidence="5">The sequence shown here is derived from an EMBL/GenBank/DDBJ whole genome shotgun (WGS) entry which is preliminary data.</text>
</comment>
<dbReference type="Pfam" id="PF00248">
    <property type="entry name" value="Aldo_ket_red"/>
    <property type="match status" value="1"/>
</dbReference>
<evidence type="ECO:0000256" key="3">
    <source>
        <dbReference type="PIRSR" id="PIRSR000097-3"/>
    </source>
</evidence>
<evidence type="ECO:0000256" key="2">
    <source>
        <dbReference type="PIRSR" id="PIRSR000097-2"/>
    </source>
</evidence>
<gene>
    <name evidence="5" type="ORF">APZ42_018566</name>
</gene>
<reference evidence="5 6" key="1">
    <citation type="submission" date="2016-03" db="EMBL/GenBank/DDBJ databases">
        <title>EvidentialGene: Evidence-directed Construction of Genes on Genomes.</title>
        <authorList>
            <person name="Gilbert D.G."/>
            <person name="Choi J.-H."/>
            <person name="Mockaitis K."/>
            <person name="Colbourne J."/>
            <person name="Pfrender M."/>
        </authorList>
    </citation>
    <scope>NUCLEOTIDE SEQUENCE [LARGE SCALE GENOMIC DNA]</scope>
    <source>
        <strain evidence="5 6">Xinb3</strain>
        <tissue evidence="5">Complete organism</tissue>
    </source>
</reference>
<feature type="active site" description="Proton donor" evidence="1">
    <location>
        <position position="52"/>
    </location>
</feature>
<dbReference type="Proteomes" id="UP000076858">
    <property type="component" value="Unassembled WGS sequence"/>
</dbReference>
<dbReference type="OrthoDB" id="416253at2759"/>
<dbReference type="STRING" id="35525.A0A164Z0S1"/>
<feature type="binding site" evidence="2">
    <location>
        <position position="114"/>
    </location>
    <ligand>
        <name>substrate</name>
    </ligand>
</feature>
<sequence>MVVKIPTVPLNNGYEMPLIGFGTANAYHDEIIRAVGDAIEAGYRHFDGASFYANEIEVGQAVRQKMEDGAVDRKDLFIVSKLWCTFMSPELVEPALRQTLKDLKLNYLDLYVMHWPMAFELVKCITFEQENTDLIPLDENGILKCKNVDYIHTWKAMEACVSQGLVRSIGVSNFNSQQLRRLMDHCTIRPVTNQVNKFDQTYGVEAHIYLSQKPMINLCREYEIVVTAYGPLGRPGLSQNPENDPILLDDPKVKDIAVKYNRTVAQILLRYLTMQGLPVIPKSSSRARIIENLASVDFDLATEDMALITGLNRDYRYLKNEWASHHPHYPFHIPF</sequence>
<dbReference type="GO" id="GO:0016491">
    <property type="term" value="F:oxidoreductase activity"/>
    <property type="evidence" value="ECO:0007669"/>
    <property type="project" value="InterPro"/>
</dbReference>
<feature type="domain" description="NADP-dependent oxidoreductase" evidence="4">
    <location>
        <begin position="19"/>
        <end position="312"/>
    </location>
</feature>
<dbReference type="PROSITE" id="PS00062">
    <property type="entry name" value="ALDOKETO_REDUCTASE_2"/>
    <property type="match status" value="1"/>
</dbReference>
<proteinExistence type="predicted"/>
<evidence type="ECO:0000259" key="4">
    <source>
        <dbReference type="Pfam" id="PF00248"/>
    </source>
</evidence>